<dbReference type="EMBL" id="QGKW02002228">
    <property type="protein sequence ID" value="KAF2538535.1"/>
    <property type="molecule type" value="Genomic_DNA"/>
</dbReference>
<organism evidence="1 2">
    <name type="scientific">Brassica cretica</name>
    <name type="common">Mustard</name>
    <dbReference type="NCBI Taxonomy" id="69181"/>
    <lineage>
        <taxon>Eukaryota</taxon>
        <taxon>Viridiplantae</taxon>
        <taxon>Streptophyta</taxon>
        <taxon>Embryophyta</taxon>
        <taxon>Tracheophyta</taxon>
        <taxon>Spermatophyta</taxon>
        <taxon>Magnoliopsida</taxon>
        <taxon>eudicotyledons</taxon>
        <taxon>Gunneridae</taxon>
        <taxon>Pentapetalae</taxon>
        <taxon>rosids</taxon>
        <taxon>malvids</taxon>
        <taxon>Brassicales</taxon>
        <taxon>Brassicaceae</taxon>
        <taxon>Brassiceae</taxon>
        <taxon>Brassica</taxon>
    </lineage>
</organism>
<dbReference type="Proteomes" id="UP000712281">
    <property type="component" value="Unassembled WGS sequence"/>
</dbReference>
<name>A0A8S9FX92_BRACR</name>
<proteinExistence type="predicted"/>
<gene>
    <name evidence="1" type="ORF">F2Q68_00020825</name>
</gene>
<reference evidence="1" key="1">
    <citation type="submission" date="2019-12" db="EMBL/GenBank/DDBJ databases">
        <title>Genome sequencing and annotation of Brassica cretica.</title>
        <authorList>
            <person name="Studholme D.J."/>
            <person name="Sarris P.F."/>
        </authorList>
    </citation>
    <scope>NUCLEOTIDE SEQUENCE</scope>
    <source>
        <strain evidence="1">PFS-001/15</strain>
        <tissue evidence="1">Leaf</tissue>
    </source>
</reference>
<accession>A0A8S9FX92</accession>
<dbReference type="AlphaFoldDB" id="A0A8S9FX92"/>
<sequence>MSVEVAITVAISSFREAPLLHNFRRCVDRNTVGARTIVTGIHLSLSAKVTRSTSCGSKYKFTYGGIRTWYSRIHGGGSKSTGSKNKFDIFMEKDLSMVVVANLKLPIEMRLKYPDATEEQLEQLKQNNFATWLSDYAVPRKKGRYVGLARPTGGASSSSSAHYPRVDELMEQIKTKDTEIEFLKKDNAEIRVELQQNRTAMEQNNVLTQTLLQRFRTRFGEDF</sequence>
<evidence type="ECO:0000313" key="2">
    <source>
        <dbReference type="Proteomes" id="UP000712281"/>
    </source>
</evidence>
<comment type="caution">
    <text evidence="1">The sequence shown here is derived from an EMBL/GenBank/DDBJ whole genome shotgun (WGS) entry which is preliminary data.</text>
</comment>
<protein>
    <submittedName>
        <fullName evidence="1">Uncharacterized protein</fullName>
    </submittedName>
</protein>
<evidence type="ECO:0000313" key="1">
    <source>
        <dbReference type="EMBL" id="KAF2538535.1"/>
    </source>
</evidence>